<feature type="compositionally biased region" description="Pro residues" evidence="3">
    <location>
        <begin position="68"/>
        <end position="79"/>
    </location>
</feature>
<evidence type="ECO:0000313" key="6">
    <source>
        <dbReference type="Proteomes" id="UP000248631"/>
    </source>
</evidence>
<organism evidence="5 6">
    <name type="scientific">Herbaspirillum rubrisubalbicans</name>
    <dbReference type="NCBI Taxonomy" id="80842"/>
    <lineage>
        <taxon>Bacteria</taxon>
        <taxon>Pseudomonadati</taxon>
        <taxon>Pseudomonadota</taxon>
        <taxon>Betaproteobacteria</taxon>
        <taxon>Burkholderiales</taxon>
        <taxon>Oxalobacteraceae</taxon>
        <taxon>Herbaspirillum</taxon>
    </lineage>
</organism>
<dbReference type="SUPFAM" id="SSF56349">
    <property type="entry name" value="DNA breaking-rejoining enzymes"/>
    <property type="match status" value="1"/>
</dbReference>
<evidence type="ECO:0000256" key="2">
    <source>
        <dbReference type="ARBA" id="ARBA00023172"/>
    </source>
</evidence>
<comment type="caution">
    <text evidence="5">The sequence shown here is derived from an EMBL/GenBank/DDBJ whole genome shotgun (WGS) entry which is preliminary data.</text>
</comment>
<dbReference type="PANTHER" id="PTHR30349">
    <property type="entry name" value="PHAGE INTEGRASE-RELATED"/>
    <property type="match status" value="1"/>
</dbReference>
<evidence type="ECO:0000313" key="5">
    <source>
        <dbReference type="EMBL" id="RAM64943.1"/>
    </source>
</evidence>
<evidence type="ECO:0000256" key="3">
    <source>
        <dbReference type="SAM" id="MobiDB-lite"/>
    </source>
</evidence>
<evidence type="ECO:0000256" key="1">
    <source>
        <dbReference type="ARBA" id="ARBA00022908"/>
    </source>
</evidence>
<sequence length="360" mass="40742">MGTIQVRDDNKRATTYQARVRLGGYPARSKTFHSREAAEQWIEAVEAELRQNANLREEPRPRKRQLRPPVPSIPAPPEPALFSGATPFRDLMAQYSVLISPSKKSAESEVLRLGKLMRDNISSHAMGSLTPPIIAQWRDRRLAEVAPDTVTREMHLMSAVINMARREWGLMLESNPFALPRKPKLSKGRIRRLRGSELDRLLLAAEVAQGGFLYSVILFAIETAMRQGEIVSLDWRHIDLDKRTAHLPDTKNGDHRTVPLSMRAIALLRRLALIEPTPDRAGPVFPGVTGEAVKRAFQNARKRAGIEDLRFHDLRHEAVTRLFEKGLHPIEVASISGHKDMRMLQRYTHLEASKLALKLD</sequence>
<gene>
    <name evidence="5" type="ORF">RB24_09905</name>
</gene>
<name>A0ABX9C3L4_9BURK</name>
<dbReference type="PROSITE" id="PS51898">
    <property type="entry name" value="TYR_RECOMBINASE"/>
    <property type="match status" value="1"/>
</dbReference>
<dbReference type="Proteomes" id="UP000248631">
    <property type="component" value="Unassembled WGS sequence"/>
</dbReference>
<dbReference type="InterPro" id="IPR002104">
    <property type="entry name" value="Integrase_catalytic"/>
</dbReference>
<accession>A0ABX9C3L4</accession>
<dbReference type="InterPro" id="IPR013762">
    <property type="entry name" value="Integrase-like_cat_sf"/>
</dbReference>
<feature type="region of interest" description="Disordered" evidence="3">
    <location>
        <begin position="52"/>
        <end position="81"/>
    </location>
</feature>
<dbReference type="Gene3D" id="1.10.443.10">
    <property type="entry name" value="Intergrase catalytic core"/>
    <property type="match status" value="1"/>
</dbReference>
<dbReference type="EMBL" id="JUGD01000011">
    <property type="protein sequence ID" value="RAM64943.1"/>
    <property type="molecule type" value="Genomic_DNA"/>
</dbReference>
<dbReference type="CDD" id="cd00796">
    <property type="entry name" value="INT_Rci_Hp1_C"/>
    <property type="match status" value="1"/>
</dbReference>
<reference evidence="5 6" key="1">
    <citation type="submission" date="2014-12" db="EMBL/GenBank/DDBJ databases">
        <title>Complete genome sequence of Herbaspirillum rubrisubalbicans Os38.</title>
        <authorList>
            <person name="Chen M."/>
            <person name="An Q."/>
        </authorList>
    </citation>
    <scope>NUCLEOTIDE SEQUENCE [LARGE SCALE GENOMIC DNA]</scope>
    <source>
        <strain evidence="5 6">Os38</strain>
    </source>
</reference>
<keyword evidence="2" id="KW-0233">DNA recombination</keyword>
<keyword evidence="1" id="KW-0229">DNA integration</keyword>
<evidence type="ECO:0000259" key="4">
    <source>
        <dbReference type="PROSITE" id="PS51898"/>
    </source>
</evidence>
<keyword evidence="6" id="KW-1185">Reference proteome</keyword>
<proteinExistence type="predicted"/>
<dbReference type="InterPro" id="IPR050090">
    <property type="entry name" value="Tyrosine_recombinase_XerCD"/>
</dbReference>
<dbReference type="PANTHER" id="PTHR30349:SF94">
    <property type="entry name" value="INTEGRASE_RECOMBINASE HI_1414-RELATED"/>
    <property type="match status" value="1"/>
</dbReference>
<dbReference type="Pfam" id="PF00589">
    <property type="entry name" value="Phage_integrase"/>
    <property type="match status" value="1"/>
</dbReference>
<dbReference type="InterPro" id="IPR011010">
    <property type="entry name" value="DNA_brk_join_enz"/>
</dbReference>
<protein>
    <recommendedName>
        <fullName evidence="4">Tyr recombinase domain-containing protein</fullName>
    </recommendedName>
</protein>
<feature type="domain" description="Tyr recombinase" evidence="4">
    <location>
        <begin position="188"/>
        <end position="360"/>
    </location>
</feature>